<accession>A0A0D0LPP5</accession>
<reference evidence="1 2" key="1">
    <citation type="submission" date="2014-12" db="EMBL/GenBank/DDBJ databases">
        <title>16Stimator: statistical estimation of ribosomal gene copy numbers from draft genome assemblies.</title>
        <authorList>
            <person name="Perisin M.A."/>
            <person name="Vetter M."/>
            <person name="Gilbert J.A."/>
            <person name="Bergelson J."/>
        </authorList>
    </citation>
    <scope>NUCLEOTIDE SEQUENCE [LARGE SCALE GENOMIC DNA]</scope>
    <source>
        <strain evidence="1 2">MEDvA23</strain>
    </source>
</reference>
<dbReference type="OrthoDB" id="8858663at2"/>
<sequence length="73" mass="8408">MLEMENPDPHGLATQAAEWRRRALRGDRDARGIAHALEVQVRRLRGGSPTAIPDLDTRPLADWQSARPWWKPW</sequence>
<protein>
    <submittedName>
        <fullName evidence="1">Uncharacterized protein</fullName>
    </submittedName>
</protein>
<dbReference type="EMBL" id="JXQQ01000084">
    <property type="protein sequence ID" value="KIQ21951.1"/>
    <property type="molecule type" value="Genomic_DNA"/>
</dbReference>
<proteinExistence type="predicted"/>
<name>A0A0D0LPP5_VARPD</name>
<gene>
    <name evidence="1" type="ORF">RT97_27175</name>
</gene>
<evidence type="ECO:0000313" key="1">
    <source>
        <dbReference type="EMBL" id="KIQ21951.1"/>
    </source>
</evidence>
<organism evidence="1 2">
    <name type="scientific">Variovorax paradoxus</name>
    <dbReference type="NCBI Taxonomy" id="34073"/>
    <lineage>
        <taxon>Bacteria</taxon>
        <taxon>Pseudomonadati</taxon>
        <taxon>Pseudomonadota</taxon>
        <taxon>Betaproteobacteria</taxon>
        <taxon>Burkholderiales</taxon>
        <taxon>Comamonadaceae</taxon>
        <taxon>Variovorax</taxon>
    </lineage>
</organism>
<evidence type="ECO:0000313" key="2">
    <source>
        <dbReference type="Proteomes" id="UP000032067"/>
    </source>
</evidence>
<comment type="caution">
    <text evidence="1">The sequence shown here is derived from an EMBL/GenBank/DDBJ whole genome shotgun (WGS) entry which is preliminary data.</text>
</comment>
<dbReference type="RefSeq" id="WP_042581961.1">
    <property type="nucleotide sequence ID" value="NZ_JXQQ01000084.1"/>
</dbReference>
<dbReference type="AlphaFoldDB" id="A0A0D0LPP5"/>
<dbReference type="Proteomes" id="UP000032067">
    <property type="component" value="Unassembled WGS sequence"/>
</dbReference>